<comment type="caution">
    <text evidence="1">The sequence shown here is derived from an EMBL/GenBank/DDBJ whole genome shotgun (WGS) entry which is preliminary data.</text>
</comment>
<dbReference type="EMBL" id="CM011693">
    <property type="protein sequence ID" value="TMS05610.1"/>
    <property type="molecule type" value="Genomic_DNA"/>
</dbReference>
<proteinExistence type="predicted"/>
<organism evidence="1 2">
    <name type="scientific">Larimichthys crocea</name>
    <name type="common">Large yellow croaker</name>
    <name type="synonym">Pseudosciaena crocea</name>
    <dbReference type="NCBI Taxonomy" id="215358"/>
    <lineage>
        <taxon>Eukaryota</taxon>
        <taxon>Metazoa</taxon>
        <taxon>Chordata</taxon>
        <taxon>Craniata</taxon>
        <taxon>Vertebrata</taxon>
        <taxon>Euteleostomi</taxon>
        <taxon>Actinopterygii</taxon>
        <taxon>Neopterygii</taxon>
        <taxon>Teleostei</taxon>
        <taxon>Neoteleostei</taxon>
        <taxon>Acanthomorphata</taxon>
        <taxon>Eupercaria</taxon>
        <taxon>Sciaenidae</taxon>
        <taxon>Larimichthys</taxon>
    </lineage>
</organism>
<protein>
    <submittedName>
        <fullName evidence="1">Uncharacterized protein</fullName>
    </submittedName>
</protein>
<evidence type="ECO:0000313" key="2">
    <source>
        <dbReference type="Proteomes" id="UP000793456"/>
    </source>
</evidence>
<reference evidence="1" key="1">
    <citation type="submission" date="2018-11" db="EMBL/GenBank/DDBJ databases">
        <title>The sequence and de novo assembly of Larimichthys crocea genome using PacBio and Hi-C technologies.</title>
        <authorList>
            <person name="Xu P."/>
            <person name="Chen B."/>
            <person name="Zhou Z."/>
            <person name="Ke Q."/>
            <person name="Wu Y."/>
            <person name="Bai H."/>
            <person name="Pu F."/>
        </authorList>
    </citation>
    <scope>NUCLEOTIDE SEQUENCE</scope>
    <source>
        <tissue evidence="1">Muscle</tissue>
    </source>
</reference>
<name>A0ACD3QEH4_LARCR</name>
<keyword evidence="2" id="KW-1185">Reference proteome</keyword>
<accession>A0ACD3QEH4</accession>
<sequence>MEHSLRTLKQLHIRLICTGECIDEVLFETTPLGSILNRFSTDTNTIDQHIPTTLECLSRSTLLCVSALGVISYVTPVFLIALLPLAVTCYFIQKYFRVASRDLQQLEDSTQLPLLSHFSETVEGLTTIRALRYEPRFRQRLLQFTDANNIASLFLTAANRWLEVRMEYVGACVVLVAAVASITNSLYNQLSPGLVGLGLTYALMGYSSFYIVKWSNGTFIDNVTGTQKTISNLTPGVHYNISVTAVAADGLTYGQIASVTQYTRPEVVRNLTVTEITTSSLSLSWIQPEGYSSFYIVKWSNGTFIDNVTGTQKTISNLTPGVHYNISVTAVAADGLTYGQIASVTQYTRPGNIDSHSVYTNTSSIFLNWTRPSGEVFKYLVEWNNGGVLMHIYTNDTATVLSDLIPGTKYNITIFAVNGDDTTGDPYTFSSVTKPDVVNSLNITSITTTSVSLAWTEPVGNATSYRVQWTPGEGEAFTNATSFTISHLIPGYQYNISVAAVAETSTGKESSKTTFTSPDQPKDIISTAPGTRDLNISWTLPTGRVDSYVVNISNADLDYSYSQTTTVNMANFTSLNPGRVYDITVTAVAGSFYNTSVQTSHATRPIPPASIIISQRTNSSLSLNWPIPHLMAGAPNITYYITYQVEGDEVQSIVNNTLLSSLSSGTRYNISLVTGGPQNLKSTAVYNSTFTQPNPVLNLVASPKSTTSVELKWSYPHEVKSYYKYRIHVFNTTATFDSTEIDSTNETVIGNLEPGTRYSIKVTTIVSEGIESTEEETSSYTMPKAVTNLIAEFVNTTAIKLTWLRQSDHKPSYSYEVIALLGATMVKNGSTENETYTFSMLSPGTLYTFKVFTVVEEVKSTVESTKNYTKPEAVSNITVIGSTTNLSVHWRPPPGEVAFYTVLVYRDSQLVKNSTDLSNNTENKLFLGLMPAVRYCVMVVTKSGPLETNSLLVCNATFPNPPGAIMVDSQTVDAINFTWPLPEGMDHNQYNFSVSTINDSFLTENNWFLLDNLQSGTPYNITVVTVSLQNYESTAVTTETYTRPYPVTKLKETKITTDAVTLVWEQPERKPHYSYLVQTSNSSISKNVSVTMSNITGLNSGTNYSFTVITRTADGTQSAPVTVSYFTRPYGIRQLVSETLNTTAVRLVWVKPLQDKAEYTYRVETTGFDFQNITIEEDNATISELTPGANNSFCVLVMAANGIEGEPVCISRYTEPETVQPSVSSQGSNSSILVSWTKPRGVVEYYMVHLNDTVPKRVSSNNTSWLFEDLSAGRLYTAIVTTFSGPLNASSEFVTNATFPNPPGPIEILMKTVSSIEIRWKEAPLMTNASFKYLLSNISSQGVKYIASTTATHNFTSLRSGTSYNISVATVGAMDFQSEKVKFYSVTTRPFSANNLSTLTGEESITVKWTRPDQYKENYRFNVTSAGSSFITKNLMYNISPLDPGTRYNFSVTTETSDRTEGASRWISSCTNASPVRDFKCKGPNKIKAEIMLSWNPPKGQHSGFKITVNDGEIINTPNSCCNYTVSNLTHSTRYTLKVVTLSCGQPSAPIIQHLQDRHHKYAIVIFTNLVWNNNVVDVQESLVSITDFYPAFTLPNDPAAVIGIAVGATLGIFSVLFIILIGFIIYWKRSVAVRVEDYEAYYKKQKADSSCGFAEEFEDLKLVGTAQAKTHALNVDNKPKNRYNNVLPYDSSRVKLSIIHGSPYDDYINANYMPGYNSRKEFIAAQGPLPVTVKDFWRMVWEKNVQTLVMLTRCNEQGRVKCEKYWDYGTKHFENITVTTTSEIPLEDWTIRDFDIKNVKTAETRSVRQFHFTAWPDHGVPETTELLISFRHLVREHMDHAGVGRTGTFIAIDRLIFQIERENIVDVYGIVHDLRMHRPLMVQTEDQYIFLNQCAMDIIRSRTGTNVDLIYQNTAALSIYENVERKNRSPQNGYHES</sequence>
<dbReference type="Proteomes" id="UP000793456">
    <property type="component" value="Chromosome XX"/>
</dbReference>
<gene>
    <name evidence="1" type="ORF">E3U43_004860</name>
</gene>
<evidence type="ECO:0000313" key="1">
    <source>
        <dbReference type="EMBL" id="TMS05610.1"/>
    </source>
</evidence>